<feature type="transmembrane region" description="Helical" evidence="1">
    <location>
        <begin position="84"/>
        <end position="107"/>
    </location>
</feature>
<evidence type="ECO:0000313" key="2">
    <source>
        <dbReference type="EMBL" id="HIU12563.1"/>
    </source>
</evidence>
<keyword evidence="1" id="KW-1133">Transmembrane helix</keyword>
<feature type="transmembrane region" description="Helical" evidence="1">
    <location>
        <begin position="119"/>
        <end position="141"/>
    </location>
</feature>
<dbReference type="Proteomes" id="UP000824175">
    <property type="component" value="Unassembled WGS sequence"/>
</dbReference>
<accession>A0A9D1HL42</accession>
<gene>
    <name evidence="2" type="ORF">IAD15_00600</name>
</gene>
<feature type="transmembrane region" description="Helical" evidence="1">
    <location>
        <begin position="161"/>
        <end position="182"/>
    </location>
</feature>
<evidence type="ECO:0000256" key="1">
    <source>
        <dbReference type="SAM" id="Phobius"/>
    </source>
</evidence>
<dbReference type="EMBL" id="DVMJ01000004">
    <property type="protein sequence ID" value="HIU12563.1"/>
    <property type="molecule type" value="Genomic_DNA"/>
</dbReference>
<reference evidence="2" key="2">
    <citation type="journal article" date="2021" name="PeerJ">
        <title>Extensive microbial diversity within the chicken gut microbiome revealed by metagenomics and culture.</title>
        <authorList>
            <person name="Gilroy R."/>
            <person name="Ravi A."/>
            <person name="Getino M."/>
            <person name="Pursley I."/>
            <person name="Horton D.L."/>
            <person name="Alikhan N.F."/>
            <person name="Baker D."/>
            <person name="Gharbi K."/>
            <person name="Hall N."/>
            <person name="Watson M."/>
            <person name="Adriaenssens E.M."/>
            <person name="Foster-Nyarko E."/>
            <person name="Jarju S."/>
            <person name="Secka A."/>
            <person name="Antonio M."/>
            <person name="Oren A."/>
            <person name="Chaudhuri R.R."/>
            <person name="La Ragione R."/>
            <person name="Hildebrand F."/>
            <person name="Pallen M.J."/>
        </authorList>
    </citation>
    <scope>NUCLEOTIDE SEQUENCE</scope>
    <source>
        <strain evidence="2">CHK195-11698</strain>
    </source>
</reference>
<reference evidence="2" key="1">
    <citation type="submission" date="2020-10" db="EMBL/GenBank/DDBJ databases">
        <authorList>
            <person name="Gilroy R."/>
        </authorList>
    </citation>
    <scope>NUCLEOTIDE SEQUENCE</scope>
    <source>
        <strain evidence="2">CHK195-11698</strain>
    </source>
</reference>
<feature type="transmembrane region" description="Helical" evidence="1">
    <location>
        <begin position="15"/>
        <end position="37"/>
    </location>
</feature>
<dbReference type="AlphaFoldDB" id="A0A9D1HL42"/>
<feature type="transmembrane region" description="Helical" evidence="1">
    <location>
        <begin position="58"/>
        <end position="78"/>
    </location>
</feature>
<name>A0A9D1HL42_9FIRM</name>
<keyword evidence="1" id="KW-0812">Transmembrane</keyword>
<proteinExistence type="predicted"/>
<evidence type="ECO:0000313" key="3">
    <source>
        <dbReference type="Proteomes" id="UP000824175"/>
    </source>
</evidence>
<organism evidence="2 3">
    <name type="scientific">Candidatus Fimiplasma intestinipullorum</name>
    <dbReference type="NCBI Taxonomy" id="2840825"/>
    <lineage>
        <taxon>Bacteria</taxon>
        <taxon>Bacillati</taxon>
        <taxon>Bacillota</taxon>
        <taxon>Clostridia</taxon>
        <taxon>Eubacteriales</taxon>
        <taxon>Candidatus Fimiplasma</taxon>
    </lineage>
</organism>
<sequence length="198" mass="22436">MFDILVDTRRKRLGLVLLVMAILLFFLMASDLFYVTGIFSSRSTSALLARMDGSSTSFYARLIVFLLNSSLTSLSSWLAIGLEYLFVLLRSLTNLEWLLVIGLLLFVLSHQERISRFMLYILTLHFILRFILAGALTLVFGEILATNDIHLLLNGVHYLSLAAMIIHAGMLVVLGYYIYTVWMHVYLAAFRKKDASNG</sequence>
<protein>
    <submittedName>
        <fullName evidence="2">Uncharacterized protein</fullName>
    </submittedName>
</protein>
<comment type="caution">
    <text evidence="2">The sequence shown here is derived from an EMBL/GenBank/DDBJ whole genome shotgun (WGS) entry which is preliminary data.</text>
</comment>
<keyword evidence="1" id="KW-0472">Membrane</keyword>